<evidence type="ECO:0000313" key="3">
    <source>
        <dbReference type="Proteomes" id="UP000703661"/>
    </source>
</evidence>
<reference evidence="2" key="1">
    <citation type="journal article" date="2020" name="Fungal Divers.">
        <title>Resolving the Mortierellaceae phylogeny through synthesis of multi-gene phylogenetics and phylogenomics.</title>
        <authorList>
            <person name="Vandepol N."/>
            <person name="Liber J."/>
            <person name="Desiro A."/>
            <person name="Na H."/>
            <person name="Kennedy M."/>
            <person name="Barry K."/>
            <person name="Grigoriev I.V."/>
            <person name="Miller A.N."/>
            <person name="O'Donnell K."/>
            <person name="Stajich J.E."/>
            <person name="Bonito G."/>
        </authorList>
    </citation>
    <scope>NUCLEOTIDE SEQUENCE</scope>
    <source>
        <strain evidence="2">NRRL 2769</strain>
    </source>
</reference>
<evidence type="ECO:0000313" key="2">
    <source>
        <dbReference type="EMBL" id="KAG0012790.1"/>
    </source>
</evidence>
<comment type="caution">
    <text evidence="2">The sequence shown here is derived from an EMBL/GenBank/DDBJ whole genome shotgun (WGS) entry which is preliminary data.</text>
</comment>
<dbReference type="AlphaFoldDB" id="A0A9P6SYY8"/>
<dbReference type="Proteomes" id="UP000703661">
    <property type="component" value="Unassembled WGS sequence"/>
</dbReference>
<feature type="region of interest" description="Disordered" evidence="1">
    <location>
        <begin position="300"/>
        <end position="358"/>
    </location>
</feature>
<keyword evidence="3" id="KW-1185">Reference proteome</keyword>
<protein>
    <submittedName>
        <fullName evidence="2">Uncharacterized protein</fullName>
    </submittedName>
</protein>
<dbReference type="EMBL" id="JAAAID010000934">
    <property type="protein sequence ID" value="KAG0012790.1"/>
    <property type="molecule type" value="Genomic_DNA"/>
</dbReference>
<name>A0A9P6SYY8_9FUNG</name>
<sequence length="358" mass="41512">NDDSPKSFWELTQRALERVNVAQQVHTKAIMEQARFVEYHKYKSNSAMNDAALDRMRQLKMQAVTTEDDLKQAKTLHQRLNQAYRDQLTQDEQESEEDYSESRIKTNIPVLEDIKTIDFSSVGRKDFPGTPVFELDSTFTGRDSRLLEVVKTVVDFLQVFERYYRQAIIFLFDDLASRYMLDALKSSELTERYEQALTRPGYQDSNWENIQACVCSIFKLNELQTDLRSKLFAIRPNHQESIYDYTQRIKILEKLISEYTEDLQVLSINALIDYMNRNPTVLFGDRSDPLNWIIKSYNKKRSGNSEKPHASQGSTGGSSNNKNVFSGHMTSKPPESSRPTPPLFQGNNTHPWNMPVEH</sequence>
<accession>A0A9P6SYY8</accession>
<proteinExistence type="predicted"/>
<organism evidence="2 3">
    <name type="scientific">Entomortierella chlamydospora</name>
    <dbReference type="NCBI Taxonomy" id="101097"/>
    <lineage>
        <taxon>Eukaryota</taxon>
        <taxon>Fungi</taxon>
        <taxon>Fungi incertae sedis</taxon>
        <taxon>Mucoromycota</taxon>
        <taxon>Mortierellomycotina</taxon>
        <taxon>Mortierellomycetes</taxon>
        <taxon>Mortierellales</taxon>
        <taxon>Mortierellaceae</taxon>
        <taxon>Entomortierella</taxon>
    </lineage>
</organism>
<feature type="non-terminal residue" evidence="2">
    <location>
        <position position="358"/>
    </location>
</feature>
<feature type="compositionally biased region" description="Polar residues" evidence="1">
    <location>
        <begin position="311"/>
        <end position="324"/>
    </location>
</feature>
<gene>
    <name evidence="2" type="ORF">BGZ80_011513</name>
</gene>
<evidence type="ECO:0000256" key="1">
    <source>
        <dbReference type="SAM" id="MobiDB-lite"/>
    </source>
</evidence>